<dbReference type="CDD" id="cd23023">
    <property type="entry name" value="zf-HIT_BCD1"/>
    <property type="match status" value="1"/>
</dbReference>
<dbReference type="Gene3D" id="1.10.357.50">
    <property type="match status" value="1"/>
</dbReference>
<accession>A0A0B2X9D2</accession>
<feature type="compositionally biased region" description="Acidic residues" evidence="17">
    <location>
        <begin position="407"/>
        <end position="426"/>
    </location>
</feature>
<dbReference type="Gene3D" id="3.30.60.190">
    <property type="match status" value="1"/>
</dbReference>
<comment type="subunit">
    <text evidence="13">Interacts with FBL, SNU13, NOP58, NUFIP1, RUVBL1, RUVBL2 and TAF9. Interacts (via HIT-type zinc finger) with the RUVBL1/RUVBL2 complex in the presence of ADP.</text>
</comment>
<protein>
    <recommendedName>
        <fullName evidence="14">Box C/D snoRNA protein 1</fullName>
    </recommendedName>
    <alternativeName>
        <fullName evidence="15">Zinc finger HIT domain-containing protein 6</fullName>
    </alternativeName>
</protein>
<keyword evidence="7" id="KW-0479">Metal-binding</keyword>
<dbReference type="Gene3D" id="1.10.357.70">
    <property type="entry name" value="Exocyst complex component Sec6, C-terminal domain"/>
    <property type="match status" value="1"/>
</dbReference>
<feature type="domain" description="HIT-type" evidence="18">
    <location>
        <begin position="10"/>
        <end position="44"/>
    </location>
</feature>
<gene>
    <name evidence="19" type="ORF">MAM_00922</name>
</gene>
<dbReference type="PANTHER" id="PTHR21292">
    <property type="entry name" value="EXOCYST COMPLEX COMPONENT SEC6-RELATED"/>
    <property type="match status" value="1"/>
</dbReference>
<dbReference type="OrthoDB" id="190098at2759"/>
<keyword evidence="9" id="KW-0862">Zinc</keyword>
<organism evidence="19 20">
    <name type="scientific">Metarhizium album (strain ARSEF 1941)</name>
    <dbReference type="NCBI Taxonomy" id="1081103"/>
    <lineage>
        <taxon>Eukaryota</taxon>
        <taxon>Fungi</taxon>
        <taxon>Dikarya</taxon>
        <taxon>Ascomycota</taxon>
        <taxon>Pezizomycotina</taxon>
        <taxon>Sordariomycetes</taxon>
        <taxon>Hypocreomycetidae</taxon>
        <taxon>Hypocreales</taxon>
        <taxon>Clavicipitaceae</taxon>
        <taxon>Metarhizium</taxon>
    </lineage>
</organism>
<evidence type="ECO:0000256" key="12">
    <source>
        <dbReference type="ARBA" id="ARBA00049654"/>
    </source>
</evidence>
<keyword evidence="8 16" id="KW-0863">Zinc-finger</keyword>
<keyword evidence="6" id="KW-0597">Phosphoprotein</keyword>
<evidence type="ECO:0000256" key="17">
    <source>
        <dbReference type="SAM" id="MobiDB-lite"/>
    </source>
</evidence>
<feature type="region of interest" description="Disordered" evidence="17">
    <location>
        <begin position="333"/>
        <end position="441"/>
    </location>
</feature>
<evidence type="ECO:0000256" key="8">
    <source>
        <dbReference type="ARBA" id="ARBA00022771"/>
    </source>
</evidence>
<evidence type="ECO:0000256" key="13">
    <source>
        <dbReference type="ARBA" id="ARBA00061949"/>
    </source>
</evidence>
<dbReference type="Pfam" id="PF25790">
    <property type="entry name" value="BCD1"/>
    <property type="match status" value="1"/>
</dbReference>
<evidence type="ECO:0000259" key="18">
    <source>
        <dbReference type="PROSITE" id="PS51083"/>
    </source>
</evidence>
<evidence type="ECO:0000256" key="1">
    <source>
        <dbReference type="ARBA" id="ARBA00009447"/>
    </source>
</evidence>
<dbReference type="GO" id="GO:0008270">
    <property type="term" value="F:zinc ion binding"/>
    <property type="evidence" value="ECO:0007669"/>
    <property type="project" value="UniProtKB-UniRule"/>
</dbReference>
<dbReference type="AlphaFoldDB" id="A0A0B2X9D2"/>
<evidence type="ECO:0000256" key="2">
    <source>
        <dbReference type="ARBA" id="ARBA00022448"/>
    </source>
</evidence>
<keyword evidence="10" id="KW-0832">Ubl conjugation</keyword>
<dbReference type="Proteomes" id="UP000030816">
    <property type="component" value="Unassembled WGS sequence"/>
</dbReference>
<keyword evidence="5" id="KW-0690">Ribosome biogenesis</keyword>
<evidence type="ECO:0000256" key="10">
    <source>
        <dbReference type="ARBA" id="ARBA00022843"/>
    </source>
</evidence>
<dbReference type="RefSeq" id="XP_040682986.1">
    <property type="nucleotide sequence ID" value="XM_040819721.1"/>
</dbReference>
<comment type="similarity">
    <text evidence="12">Belongs to the BCD1 family.</text>
</comment>
<evidence type="ECO:0000256" key="9">
    <source>
        <dbReference type="ARBA" id="ARBA00022833"/>
    </source>
</evidence>
<evidence type="ECO:0000256" key="16">
    <source>
        <dbReference type="PROSITE-ProRule" id="PRU00453"/>
    </source>
</evidence>
<dbReference type="GeneID" id="63735377"/>
<keyword evidence="2" id="KW-0813">Transport</keyword>
<dbReference type="SUPFAM" id="SSF144232">
    <property type="entry name" value="HIT/MYND zinc finger-like"/>
    <property type="match status" value="1"/>
</dbReference>
<dbReference type="STRING" id="1081103.A0A0B2X9D2"/>
<evidence type="ECO:0000256" key="5">
    <source>
        <dbReference type="ARBA" id="ARBA00022517"/>
    </source>
</evidence>
<keyword evidence="4" id="KW-1017">Isopeptide bond</keyword>
<dbReference type="Pfam" id="PF04438">
    <property type="entry name" value="zf-HIT"/>
    <property type="match status" value="1"/>
</dbReference>
<evidence type="ECO:0000256" key="3">
    <source>
        <dbReference type="ARBA" id="ARBA00022483"/>
    </source>
</evidence>
<dbReference type="Pfam" id="PF06046">
    <property type="entry name" value="Sec6"/>
    <property type="match status" value="1"/>
</dbReference>
<dbReference type="FunFam" id="1.10.357.70:FF:000005">
    <property type="entry name" value="Exocyst complex component Sec6"/>
    <property type="match status" value="1"/>
</dbReference>
<evidence type="ECO:0000256" key="15">
    <source>
        <dbReference type="ARBA" id="ARBA00077531"/>
    </source>
</evidence>
<dbReference type="GO" id="GO:0051601">
    <property type="term" value="P:exocyst localization"/>
    <property type="evidence" value="ECO:0007669"/>
    <property type="project" value="TreeGrafter"/>
</dbReference>
<dbReference type="InterPro" id="IPR007529">
    <property type="entry name" value="Znf_HIT"/>
</dbReference>
<evidence type="ECO:0000313" key="20">
    <source>
        <dbReference type="Proteomes" id="UP000030816"/>
    </source>
</evidence>
<dbReference type="FunFam" id="1.10.357.50:FF:000006">
    <property type="entry name" value="Exocyst complex component sec6"/>
    <property type="match status" value="1"/>
</dbReference>
<comment type="caution">
    <text evidence="19">The sequence shown here is derived from an EMBL/GenBank/DDBJ whole genome shotgun (WGS) entry which is preliminary data.</text>
</comment>
<name>A0A0B2X9D2_METAS</name>
<reference evidence="19 20" key="1">
    <citation type="journal article" date="2014" name="Proc. Natl. Acad. Sci. U.S.A.">
        <title>Trajectory and genomic determinants of fungal-pathogen speciation and host adaptation.</title>
        <authorList>
            <person name="Hu X."/>
            <person name="Xiao G."/>
            <person name="Zheng P."/>
            <person name="Shang Y."/>
            <person name="Su Y."/>
            <person name="Zhang X."/>
            <person name="Liu X."/>
            <person name="Zhan S."/>
            <person name="St Leger R.J."/>
            <person name="Wang C."/>
        </authorList>
    </citation>
    <scope>NUCLEOTIDE SEQUENCE [LARGE SCALE GENOMIC DNA]</scope>
    <source>
        <strain evidence="19 20">ARSEF 1941</strain>
    </source>
</reference>
<sequence>MADPLLTSLCSICHVARPKYKCPRCNMQTCSLPCNKKHKAWSECSGQRDPTSYVPRSRLRTAAGVDHDYNFLHGIEVSVERSEKLLVEEKGLVQQAELRPLTMQQVRWKTGRDGRKRRVLVTTLLREAKGRTFEKGLAQRLKRLNVQILCAPLGMTRQRENSTTLNRRTGRINWQVEWIAVGQRDGQGDKETTRSLSKVMDDVPLFQAYPAVLQGKARAETGSRKQDRQMRIGRLQSAVDSRGSPGLDCIQDPVDGTWTSFAGAHLEDWPAEMDKAQREQFRFFLAGPQTRCGMPTQVTALESGDCLRGILANTRVLEFPTIYVVERGDALPPRFVLGPKDSIPPRAQGTKRKDGPCSEKLQASAQRRKQSGVDREEGEVGSGEDGEGGGDEEAGSKGVSLEAGEVIAEESLGEEDDDEEDDDQDDTSSSGSETDVDNIAHANDADAPLTLLLLPRRLRAGLAPNLQYMAWLPACPPSVPAIMDDGPVPKLSELLRHPDDLDKIPALKLEFSRKKGVVDGQLRNGLREQLETTQSGMTGLSDGQRTVQLVKEEMMKIDRLCSESQNMIKDFASINLVSQAHRNFVAVETMRRDLETFNDRLTVVENMLRQDDEDQENMPNLLPCHYELTQLRNIRDDAMEQIQRAQDPGLESTLEDYFARLDDTIDWFDEHVGLLAMNLISLVVNDNNGLVVRFALVMEAEEKSDQRVLALQEALKDHEEMAARFQSITDGAKKVRGYKDKFLQAIKLGAEQQLEQSREEFLDDASRLEKIMKWYFNDLNAVRVGMTPLMPKKWKIGKTYADIYHQLMHDFLVGMIEDPQGTSAHNLEIISFPEKYYRKMAKMGYRQEDLTPHVIDNREAELVRDFRQLIIKFLDEWMDRIFNQEKKDFGERNVEGSNLDQDEYGYFRTKNLIALWRMLREQIDAGANSKRSDVIEGVIDAMFLRLRARQHSWQRMLEDEISRYETGKVPELEGFQALQDWLVATANDQIACIDDNDEESRLGYLSSFRANFEPHVTPQYLERGESELNALRDLYVDFSTWCITKFAHLIFAVDFRAVMPDFFTPKWYANTAMKQMVVTFDEYVSDYRQVLHHSLVDIFIEVFADELLVRYLLSVRNKGAKFRRADPFRDKLFNDISTAFDYFASLPNPDVGNSIKQTWRVTEPFLGLLTCDKDAVADQFAAFKAAYWDLQLSWVEAVLRSRDDFERGMLNAVKARAAQIGVSRGPETIMSKVK</sequence>
<keyword evidence="20" id="KW-1185">Reference proteome</keyword>
<dbReference type="GO" id="GO:0000149">
    <property type="term" value="F:SNARE binding"/>
    <property type="evidence" value="ECO:0007669"/>
    <property type="project" value="TreeGrafter"/>
</dbReference>
<dbReference type="GO" id="GO:0006887">
    <property type="term" value="P:exocytosis"/>
    <property type="evidence" value="ECO:0007669"/>
    <property type="project" value="UniProtKB-KW"/>
</dbReference>
<evidence type="ECO:0000256" key="6">
    <source>
        <dbReference type="ARBA" id="ARBA00022553"/>
    </source>
</evidence>
<dbReference type="PROSITE" id="PS51083">
    <property type="entry name" value="ZF_HIT"/>
    <property type="match status" value="1"/>
</dbReference>
<feature type="compositionally biased region" description="Acidic residues" evidence="17">
    <location>
        <begin position="376"/>
        <end position="393"/>
    </location>
</feature>
<evidence type="ECO:0000256" key="14">
    <source>
        <dbReference type="ARBA" id="ARBA00068630"/>
    </source>
</evidence>
<dbReference type="EMBL" id="AZHE01000001">
    <property type="protein sequence ID" value="KHO01921.1"/>
    <property type="molecule type" value="Genomic_DNA"/>
</dbReference>
<comment type="function">
    <text evidence="11">Required for box C/D snoRNAs accumulation involved in snoRNA processing, snoRNA transport to the nucleolus and ribosome biogenesis.</text>
</comment>
<evidence type="ECO:0000256" key="7">
    <source>
        <dbReference type="ARBA" id="ARBA00022723"/>
    </source>
</evidence>
<comment type="similarity">
    <text evidence="1">Belongs to the SEC6 family.</text>
</comment>
<keyword evidence="3" id="KW-0268">Exocytosis</keyword>
<dbReference type="HOGENOM" id="CLU_267375_0_0_1"/>
<dbReference type="FunFam" id="3.30.60.190:FF:000001">
    <property type="entry name" value="box C/D snoRNA protein 1"/>
    <property type="match status" value="1"/>
</dbReference>
<evidence type="ECO:0000256" key="4">
    <source>
        <dbReference type="ARBA" id="ARBA00022499"/>
    </source>
</evidence>
<evidence type="ECO:0000313" key="19">
    <source>
        <dbReference type="EMBL" id="KHO01921.1"/>
    </source>
</evidence>
<dbReference type="GO" id="GO:0000145">
    <property type="term" value="C:exocyst"/>
    <property type="evidence" value="ECO:0007669"/>
    <property type="project" value="InterPro"/>
</dbReference>
<evidence type="ECO:0000256" key="11">
    <source>
        <dbReference type="ARBA" id="ARBA00049598"/>
    </source>
</evidence>
<dbReference type="InterPro" id="IPR010326">
    <property type="entry name" value="EXOC3/Sec6"/>
</dbReference>
<dbReference type="GO" id="GO:0042254">
    <property type="term" value="P:ribosome biogenesis"/>
    <property type="evidence" value="ECO:0007669"/>
    <property type="project" value="UniProtKB-KW"/>
</dbReference>
<dbReference type="InterPro" id="IPR042532">
    <property type="entry name" value="EXOC3/Sec6_C"/>
</dbReference>
<dbReference type="PANTHER" id="PTHR21292:SF1">
    <property type="entry name" value="EXOCYST COMPLEX COMPONENT 3"/>
    <property type="match status" value="1"/>
</dbReference>
<proteinExistence type="inferred from homology"/>
<dbReference type="InterPro" id="IPR057721">
    <property type="entry name" value="BCD1_alpha/beta"/>
</dbReference>